<dbReference type="EMBL" id="MTYI01000224">
    <property type="protein sequence ID" value="PNP48817.1"/>
    <property type="molecule type" value="Genomic_DNA"/>
</dbReference>
<dbReference type="AlphaFoldDB" id="A0A2K0TTE8"/>
<comment type="subcellular location">
    <subcellularLocation>
        <location evidence="2">Membrane</location>
        <topology evidence="2">Single-pass membrane protein</topology>
    </subcellularLocation>
</comment>
<evidence type="ECO:0000256" key="3">
    <source>
        <dbReference type="ARBA" id="ARBA00010617"/>
    </source>
</evidence>
<evidence type="ECO:0000256" key="8">
    <source>
        <dbReference type="ARBA" id="ARBA00023033"/>
    </source>
</evidence>
<sequence>MLPELQDETIFALDQHIGPAPDWTQLYLYQKLLHISALTNGRFFVGLPMSRNPAWITACLKYTSDLISVVMAVGITKFFIGPLVHLVAPFLPQIRNFRKDKVVGSKVLRPAIDALLLSRQKPDAVENPASNQYNLISWILNRMDTTGAVDFDTIALEQLFAGFASIHNTAVTVINILFDLASHPQYIPAIRAEIEEVLREEPDQIIRKINLPKLRKLDNLLRESQRMNPASLTSLQRLVVAKGGIKLSTGHTIPRGTSIGFMHPFAPWVKTPSNLESHLALVQG</sequence>
<protein>
    <recommendedName>
        <fullName evidence="12">Cytochrome P450</fullName>
    </recommendedName>
</protein>
<name>A0A2K0TTE8_TRIHA</name>
<evidence type="ECO:0000256" key="5">
    <source>
        <dbReference type="ARBA" id="ARBA00022723"/>
    </source>
</evidence>
<evidence type="ECO:0000256" key="4">
    <source>
        <dbReference type="ARBA" id="ARBA00022617"/>
    </source>
</evidence>
<evidence type="ECO:0000256" key="7">
    <source>
        <dbReference type="ARBA" id="ARBA00023004"/>
    </source>
</evidence>
<gene>
    <name evidence="10" type="ORF">THARTR1_10262</name>
</gene>
<proteinExistence type="inferred from homology"/>
<dbReference type="GO" id="GO:0016020">
    <property type="term" value="C:membrane"/>
    <property type="evidence" value="ECO:0007669"/>
    <property type="project" value="UniProtKB-SubCell"/>
</dbReference>
<dbReference type="OrthoDB" id="1844152at2759"/>
<organism evidence="10 11">
    <name type="scientific">Trichoderma harzianum</name>
    <name type="common">Hypocrea lixii</name>
    <dbReference type="NCBI Taxonomy" id="5544"/>
    <lineage>
        <taxon>Eukaryota</taxon>
        <taxon>Fungi</taxon>
        <taxon>Dikarya</taxon>
        <taxon>Ascomycota</taxon>
        <taxon>Pezizomycotina</taxon>
        <taxon>Sordariomycetes</taxon>
        <taxon>Hypocreomycetidae</taxon>
        <taxon>Hypocreales</taxon>
        <taxon>Hypocreaceae</taxon>
        <taxon>Trichoderma</taxon>
    </lineage>
</organism>
<keyword evidence="7" id="KW-0408">Iron</keyword>
<dbReference type="GO" id="GO:0004497">
    <property type="term" value="F:monooxygenase activity"/>
    <property type="evidence" value="ECO:0007669"/>
    <property type="project" value="UniProtKB-KW"/>
</dbReference>
<evidence type="ECO:0000313" key="10">
    <source>
        <dbReference type="EMBL" id="PNP48817.1"/>
    </source>
</evidence>
<evidence type="ECO:0000256" key="2">
    <source>
        <dbReference type="ARBA" id="ARBA00004167"/>
    </source>
</evidence>
<dbReference type="SUPFAM" id="SSF48264">
    <property type="entry name" value="Cytochrome P450"/>
    <property type="match status" value="1"/>
</dbReference>
<keyword evidence="9" id="KW-0812">Transmembrane</keyword>
<dbReference type="Gene3D" id="1.10.630.10">
    <property type="entry name" value="Cytochrome P450"/>
    <property type="match status" value="1"/>
</dbReference>
<evidence type="ECO:0000313" key="11">
    <source>
        <dbReference type="Proteomes" id="UP000236290"/>
    </source>
</evidence>
<dbReference type="Pfam" id="PF00067">
    <property type="entry name" value="p450"/>
    <property type="match status" value="1"/>
</dbReference>
<evidence type="ECO:0000256" key="9">
    <source>
        <dbReference type="SAM" id="Phobius"/>
    </source>
</evidence>
<keyword evidence="6" id="KW-0560">Oxidoreductase</keyword>
<keyword evidence="9" id="KW-0472">Membrane</keyword>
<keyword evidence="8" id="KW-0503">Monooxygenase</keyword>
<dbReference type="GO" id="GO:0016705">
    <property type="term" value="F:oxidoreductase activity, acting on paired donors, with incorporation or reduction of molecular oxygen"/>
    <property type="evidence" value="ECO:0007669"/>
    <property type="project" value="InterPro"/>
</dbReference>
<keyword evidence="4" id="KW-0349">Heme</keyword>
<dbReference type="PANTHER" id="PTHR46206">
    <property type="entry name" value="CYTOCHROME P450"/>
    <property type="match status" value="1"/>
</dbReference>
<keyword evidence="5" id="KW-0479">Metal-binding</keyword>
<reference evidence="10 11" key="1">
    <citation type="submission" date="2017-02" db="EMBL/GenBank/DDBJ databases">
        <title>Genomes of Trichoderma spp. with biocontrol activity.</title>
        <authorList>
            <person name="Gardiner D."/>
            <person name="Kazan K."/>
            <person name="Vos C."/>
            <person name="Harvey P."/>
        </authorList>
    </citation>
    <scope>NUCLEOTIDE SEQUENCE [LARGE SCALE GENOMIC DNA]</scope>
    <source>
        <strain evidence="10 11">Tr1</strain>
    </source>
</reference>
<dbReference type="CDD" id="cd11041">
    <property type="entry name" value="CYP503A1-like"/>
    <property type="match status" value="1"/>
</dbReference>
<dbReference type="GO" id="GO:0005506">
    <property type="term" value="F:iron ion binding"/>
    <property type="evidence" value="ECO:0007669"/>
    <property type="project" value="InterPro"/>
</dbReference>
<dbReference type="GO" id="GO:0020037">
    <property type="term" value="F:heme binding"/>
    <property type="evidence" value="ECO:0007669"/>
    <property type="project" value="InterPro"/>
</dbReference>
<dbReference type="PANTHER" id="PTHR46206:SF6">
    <property type="entry name" value="CYTOCHROME P450 MONOOXYGENASE AN1598-RELATED"/>
    <property type="match status" value="1"/>
</dbReference>
<dbReference type="InterPro" id="IPR036396">
    <property type="entry name" value="Cyt_P450_sf"/>
</dbReference>
<keyword evidence="9" id="KW-1133">Transmembrane helix</keyword>
<comment type="cofactor">
    <cofactor evidence="1">
        <name>heme</name>
        <dbReference type="ChEBI" id="CHEBI:30413"/>
    </cofactor>
</comment>
<accession>A0A2K0TTE8</accession>
<dbReference type="InterPro" id="IPR001128">
    <property type="entry name" value="Cyt_P450"/>
</dbReference>
<evidence type="ECO:0000256" key="6">
    <source>
        <dbReference type="ARBA" id="ARBA00023002"/>
    </source>
</evidence>
<dbReference type="Proteomes" id="UP000236290">
    <property type="component" value="Unassembled WGS sequence"/>
</dbReference>
<comment type="caution">
    <text evidence="10">The sequence shown here is derived from an EMBL/GenBank/DDBJ whole genome shotgun (WGS) entry which is preliminary data.</text>
</comment>
<feature type="transmembrane region" description="Helical" evidence="9">
    <location>
        <begin position="66"/>
        <end position="91"/>
    </location>
</feature>
<evidence type="ECO:0000256" key="1">
    <source>
        <dbReference type="ARBA" id="ARBA00001971"/>
    </source>
</evidence>
<evidence type="ECO:0008006" key="12">
    <source>
        <dbReference type="Google" id="ProtNLM"/>
    </source>
</evidence>
<comment type="similarity">
    <text evidence="3">Belongs to the cytochrome P450 family.</text>
</comment>